<keyword evidence="2 4" id="KW-0863">Zinc-finger</keyword>
<proteinExistence type="predicted"/>
<feature type="region of interest" description="Disordered" evidence="5">
    <location>
        <begin position="77"/>
        <end position="131"/>
    </location>
</feature>
<dbReference type="Proteomes" id="UP001195769">
    <property type="component" value="Unassembled WGS sequence"/>
</dbReference>
<dbReference type="AlphaFoldDB" id="A0AAD4EHS2"/>
<organism evidence="7 8">
    <name type="scientific">Suillus fuscotomentosus</name>
    <dbReference type="NCBI Taxonomy" id="1912939"/>
    <lineage>
        <taxon>Eukaryota</taxon>
        <taxon>Fungi</taxon>
        <taxon>Dikarya</taxon>
        <taxon>Basidiomycota</taxon>
        <taxon>Agaricomycotina</taxon>
        <taxon>Agaricomycetes</taxon>
        <taxon>Agaricomycetidae</taxon>
        <taxon>Boletales</taxon>
        <taxon>Suillineae</taxon>
        <taxon>Suillaceae</taxon>
        <taxon>Suillus</taxon>
    </lineage>
</organism>
<feature type="region of interest" description="Disordered" evidence="5">
    <location>
        <begin position="144"/>
        <end position="164"/>
    </location>
</feature>
<dbReference type="InterPro" id="IPR019786">
    <property type="entry name" value="Zinc_finger_PHD-type_CS"/>
</dbReference>
<feature type="domain" description="PHD-type" evidence="6">
    <location>
        <begin position="1"/>
        <end position="68"/>
    </location>
</feature>
<feature type="compositionally biased region" description="Basic and acidic residues" evidence="5">
    <location>
        <begin position="337"/>
        <end position="348"/>
    </location>
</feature>
<dbReference type="EMBL" id="JABBWK010000004">
    <property type="protein sequence ID" value="KAG1906475.1"/>
    <property type="molecule type" value="Genomic_DNA"/>
</dbReference>
<dbReference type="InterPro" id="IPR011011">
    <property type="entry name" value="Znf_FYVE_PHD"/>
</dbReference>
<evidence type="ECO:0000256" key="3">
    <source>
        <dbReference type="ARBA" id="ARBA00022833"/>
    </source>
</evidence>
<dbReference type="PROSITE" id="PS50016">
    <property type="entry name" value="ZF_PHD_2"/>
    <property type="match status" value="1"/>
</dbReference>
<reference evidence="7" key="1">
    <citation type="journal article" date="2020" name="New Phytol.">
        <title>Comparative genomics reveals dynamic genome evolution in host specialist ectomycorrhizal fungi.</title>
        <authorList>
            <person name="Lofgren L.A."/>
            <person name="Nguyen N.H."/>
            <person name="Vilgalys R."/>
            <person name="Ruytinx J."/>
            <person name="Liao H.L."/>
            <person name="Branco S."/>
            <person name="Kuo A."/>
            <person name="LaButti K."/>
            <person name="Lipzen A."/>
            <person name="Andreopoulos W."/>
            <person name="Pangilinan J."/>
            <person name="Riley R."/>
            <person name="Hundley H."/>
            <person name="Na H."/>
            <person name="Barry K."/>
            <person name="Grigoriev I.V."/>
            <person name="Stajich J.E."/>
            <person name="Kennedy P.G."/>
        </authorList>
    </citation>
    <scope>NUCLEOTIDE SEQUENCE</scope>
    <source>
        <strain evidence="7">FC203</strain>
    </source>
</reference>
<evidence type="ECO:0000313" key="8">
    <source>
        <dbReference type="Proteomes" id="UP001195769"/>
    </source>
</evidence>
<feature type="compositionally biased region" description="Low complexity" evidence="5">
    <location>
        <begin position="355"/>
        <end position="367"/>
    </location>
</feature>
<dbReference type="GO" id="GO:0008270">
    <property type="term" value="F:zinc ion binding"/>
    <property type="evidence" value="ECO:0007669"/>
    <property type="project" value="UniProtKB-KW"/>
</dbReference>
<feature type="region of interest" description="Disordered" evidence="5">
    <location>
        <begin position="311"/>
        <end position="367"/>
    </location>
</feature>
<keyword evidence="1" id="KW-0479">Metal-binding</keyword>
<dbReference type="InterPro" id="IPR001965">
    <property type="entry name" value="Znf_PHD"/>
</dbReference>
<evidence type="ECO:0000313" key="7">
    <source>
        <dbReference type="EMBL" id="KAG1906475.1"/>
    </source>
</evidence>
<evidence type="ECO:0000256" key="2">
    <source>
        <dbReference type="ARBA" id="ARBA00022771"/>
    </source>
</evidence>
<comment type="caution">
    <text evidence="7">The sequence shown here is derived from an EMBL/GenBank/DDBJ whole genome shotgun (WGS) entry which is preliminary data.</text>
</comment>
<accession>A0AAD4EHS2</accession>
<dbReference type="InterPro" id="IPR013083">
    <property type="entry name" value="Znf_RING/FYVE/PHD"/>
</dbReference>
<dbReference type="Gene3D" id="3.30.40.10">
    <property type="entry name" value="Zinc/RING finger domain, C3HC4 (zinc finger)"/>
    <property type="match status" value="1"/>
</dbReference>
<protein>
    <recommendedName>
        <fullName evidence="6">PHD-type domain-containing protein</fullName>
    </recommendedName>
</protein>
<dbReference type="RefSeq" id="XP_041232050.1">
    <property type="nucleotide sequence ID" value="XM_041366077.1"/>
</dbReference>
<name>A0AAD4EHS2_9AGAM</name>
<keyword evidence="8" id="KW-1185">Reference proteome</keyword>
<feature type="compositionally biased region" description="Polar residues" evidence="5">
    <location>
        <begin position="89"/>
        <end position="100"/>
    </location>
</feature>
<keyword evidence="3" id="KW-0862">Zinc</keyword>
<evidence type="ECO:0000256" key="4">
    <source>
        <dbReference type="PROSITE-ProRule" id="PRU00146"/>
    </source>
</evidence>
<feature type="compositionally biased region" description="Basic and acidic residues" evidence="5">
    <location>
        <begin position="107"/>
        <end position="117"/>
    </location>
</feature>
<dbReference type="GeneID" id="64660375"/>
<evidence type="ECO:0000256" key="5">
    <source>
        <dbReference type="SAM" id="MobiDB-lite"/>
    </source>
</evidence>
<feature type="compositionally biased region" description="Polar residues" evidence="5">
    <location>
        <begin position="150"/>
        <end position="164"/>
    </location>
</feature>
<sequence length="367" mass="40931">MSCHRCSQSTSTPANFLLRCRSCSKYWHHRCHPPPLESDELLKLIRSQNAGDRENGLDSWKCKRCKKNQAAQIIGKTAVQSLKPRPDDNQQPQPSFQAQTSLGLSLSKDKSKTDPKVVTRVGRPARPSIEATTHILHTAERTLHNDRGSQHQQQQGNHTGSQMRSLGAEKLRSVILRPDRLCFPDSNKLPTTTVESLQVKRVLQVEHLDGPKADRNYSNKMELCPDQPAVPLKYARAPDGKKVVSSGHPPRLEQLEDVKYVNPSRIKKRTAKKEDTPLSRSVTLFSERVFSPFTSLPVQDEEHIHYDSVVKSPRGNGQEVGIHTDAPSRPPVGHGDIQMKDVNDDAHEPPVPQFSGSTLASSSSRTV</sequence>
<evidence type="ECO:0000259" key="6">
    <source>
        <dbReference type="PROSITE" id="PS50016"/>
    </source>
</evidence>
<dbReference type="SMART" id="SM00249">
    <property type="entry name" value="PHD"/>
    <property type="match status" value="1"/>
</dbReference>
<evidence type="ECO:0000256" key="1">
    <source>
        <dbReference type="ARBA" id="ARBA00022723"/>
    </source>
</evidence>
<dbReference type="InterPro" id="IPR019787">
    <property type="entry name" value="Znf_PHD-finger"/>
</dbReference>
<dbReference type="PROSITE" id="PS01359">
    <property type="entry name" value="ZF_PHD_1"/>
    <property type="match status" value="1"/>
</dbReference>
<gene>
    <name evidence="7" type="ORF">F5891DRAFT_1181885</name>
</gene>
<dbReference type="SUPFAM" id="SSF57903">
    <property type="entry name" value="FYVE/PHD zinc finger"/>
    <property type="match status" value="1"/>
</dbReference>